<reference evidence="4" key="1">
    <citation type="submission" date="2014-05" db="EMBL/GenBank/DDBJ databases">
        <authorList>
            <person name="Luo P."/>
            <person name="Zeng L."/>
        </authorList>
    </citation>
    <scope>NUCLEOTIDE SEQUENCE</scope>
</reference>
<sequence length="222" mass="24316">NKLPHAAAIALNTFQGLNAGMDAEISSVFKKYLPVGPFNLLSPPPAQEAESESDRSLFSWLDRQGPATAAYVSYGNVMTPPRAELEELASGLEESGTPFLWSLKERSMEDLPEGFLDRTRGRGLVLPWVPQARVLGHGAVGAFVTHCGWNSLMEGIASGVPMICRPFLGDQPSNARLISHVWKSGVAFERGNVTREEMAKLLNVVLKEGEGKKMRERARELK</sequence>
<dbReference type="GO" id="GO:0008194">
    <property type="term" value="F:UDP-glycosyltransferase activity"/>
    <property type="evidence" value="ECO:0007669"/>
    <property type="project" value="InterPro"/>
</dbReference>
<dbReference type="Pfam" id="PF00201">
    <property type="entry name" value="UDPGT"/>
    <property type="match status" value="1"/>
</dbReference>
<feature type="non-terminal residue" evidence="4">
    <location>
        <position position="1"/>
    </location>
</feature>
<dbReference type="InterPro" id="IPR035595">
    <property type="entry name" value="UDP_glycos_trans_CS"/>
</dbReference>
<dbReference type="CDD" id="cd03784">
    <property type="entry name" value="GT1_Gtf-like"/>
    <property type="match status" value="1"/>
</dbReference>
<dbReference type="PANTHER" id="PTHR48045:SF31">
    <property type="entry name" value="UDP-GLYCOSYLTRANSFERASE 76B1-LIKE"/>
    <property type="match status" value="1"/>
</dbReference>
<dbReference type="PANTHER" id="PTHR48045">
    <property type="entry name" value="UDP-GLYCOSYLTRANSFERASE 72B1"/>
    <property type="match status" value="1"/>
</dbReference>
<dbReference type="AlphaFoldDB" id="A0A097P5Z6"/>
<dbReference type="SUPFAM" id="SSF53756">
    <property type="entry name" value="UDP-Glycosyltransferase/glycogen phosphorylase"/>
    <property type="match status" value="1"/>
</dbReference>
<organism evidence="4">
    <name type="scientific">Narcissus tazetta subsp. chinensis</name>
    <dbReference type="NCBI Taxonomy" id="391288"/>
    <lineage>
        <taxon>Eukaryota</taxon>
        <taxon>Viridiplantae</taxon>
        <taxon>Streptophyta</taxon>
        <taxon>Embryophyta</taxon>
        <taxon>Tracheophyta</taxon>
        <taxon>Spermatophyta</taxon>
        <taxon>Magnoliopsida</taxon>
        <taxon>Liliopsida</taxon>
        <taxon>Asparagales</taxon>
        <taxon>Amaryllidaceae</taxon>
        <taxon>Amaryllidoideae</taxon>
        <taxon>Narcissus</taxon>
    </lineage>
</organism>
<accession>A0A097P5Z6</accession>
<dbReference type="FunFam" id="3.40.50.2000:FF:000060">
    <property type="entry name" value="Glycosyltransferase"/>
    <property type="match status" value="1"/>
</dbReference>
<evidence type="ECO:0000313" key="4">
    <source>
        <dbReference type="EMBL" id="AIU39035.1"/>
    </source>
</evidence>
<proteinExistence type="evidence at transcript level"/>
<feature type="non-terminal residue" evidence="4">
    <location>
        <position position="222"/>
    </location>
</feature>
<dbReference type="EMBL" id="KJ879947">
    <property type="protein sequence ID" value="AIU39035.1"/>
    <property type="molecule type" value="mRNA"/>
</dbReference>
<dbReference type="PROSITE" id="PS00375">
    <property type="entry name" value="UDPGT"/>
    <property type="match status" value="1"/>
</dbReference>
<comment type="similarity">
    <text evidence="1 3">Belongs to the UDP-glycosyltransferase family.</text>
</comment>
<gene>
    <name evidence="4" type="primary">UFGT3</name>
</gene>
<dbReference type="InterPro" id="IPR002213">
    <property type="entry name" value="UDP_glucos_trans"/>
</dbReference>
<evidence type="ECO:0000256" key="3">
    <source>
        <dbReference type="RuleBase" id="RU003718"/>
    </source>
</evidence>
<keyword evidence="3" id="KW-0328">Glycosyltransferase</keyword>
<dbReference type="Gene3D" id="3.40.50.2000">
    <property type="entry name" value="Glycogen Phosphorylase B"/>
    <property type="match status" value="2"/>
</dbReference>
<keyword evidence="2 3" id="KW-0808">Transferase</keyword>
<name>A0A097P5Z6_NARTA</name>
<evidence type="ECO:0000256" key="1">
    <source>
        <dbReference type="ARBA" id="ARBA00009995"/>
    </source>
</evidence>
<protein>
    <submittedName>
        <fullName evidence="4">UDP glucose-flavonoid 3-O-glucosyltransferase 3</fullName>
    </submittedName>
</protein>
<evidence type="ECO:0000256" key="2">
    <source>
        <dbReference type="ARBA" id="ARBA00022679"/>
    </source>
</evidence>